<dbReference type="InterPro" id="IPR014710">
    <property type="entry name" value="RmlC-like_jellyroll"/>
</dbReference>
<evidence type="ECO:0000313" key="2">
    <source>
        <dbReference type="Proteomes" id="UP001271769"/>
    </source>
</evidence>
<dbReference type="InterPro" id="IPR011051">
    <property type="entry name" value="RmlC_Cupin_sf"/>
</dbReference>
<dbReference type="GO" id="GO:0016829">
    <property type="term" value="F:lyase activity"/>
    <property type="evidence" value="ECO:0007669"/>
    <property type="project" value="UniProtKB-KW"/>
</dbReference>
<comment type="caution">
    <text evidence="1">The sequence shown here is derived from an EMBL/GenBank/DDBJ whole genome shotgun (WGS) entry which is preliminary data.</text>
</comment>
<reference evidence="1 2" key="1">
    <citation type="journal article" date="2013" name="Antonie Van Leeuwenhoek">
        <title>Dongia rigui sp. nov., isolated from freshwater of a large wetland in Korea.</title>
        <authorList>
            <person name="Baik K.S."/>
            <person name="Hwang Y.M."/>
            <person name="Choi J.S."/>
            <person name="Kwon J."/>
            <person name="Seong C.N."/>
        </authorList>
    </citation>
    <scope>NUCLEOTIDE SEQUENCE [LARGE SCALE GENOMIC DNA]</scope>
    <source>
        <strain evidence="1 2">04SU4-P</strain>
    </source>
</reference>
<sequence>MSTEAWLSLLNGIAARLGGHAGFADSFTVLRELAPQVSRGDQSILPVQRFWPAAGSSDPLGRLMAEIEGALGEGWRQNPNYRAKPPSARFLDSYGYLECAGPGAPYRSPALRVGLLLLGPHTLYPTHHHPAEEIYLPLGPGRWWKEGQGWQSRNAGDVIHHPPMCGHATESGDASLAAIYLWRGEIAKAAEIG</sequence>
<dbReference type="Proteomes" id="UP001271769">
    <property type="component" value="Unassembled WGS sequence"/>
</dbReference>
<dbReference type="Pfam" id="PF16867">
    <property type="entry name" value="DMSP_lyase"/>
    <property type="match status" value="1"/>
</dbReference>
<dbReference type="SUPFAM" id="SSF51182">
    <property type="entry name" value="RmlC-like cupins"/>
    <property type="match status" value="1"/>
</dbReference>
<accession>A0ABU5DUW3</accession>
<proteinExistence type="predicted"/>
<gene>
    <name evidence="1" type="ORF">SMD31_04085</name>
</gene>
<keyword evidence="2" id="KW-1185">Reference proteome</keyword>
<dbReference type="InterPro" id="IPR031723">
    <property type="entry name" value="DMSP_lyase"/>
</dbReference>
<evidence type="ECO:0000313" key="1">
    <source>
        <dbReference type="EMBL" id="MDY0871082.1"/>
    </source>
</evidence>
<name>A0ABU5DUW3_9PROT</name>
<organism evidence="1 2">
    <name type="scientific">Dongia rigui</name>
    <dbReference type="NCBI Taxonomy" id="940149"/>
    <lineage>
        <taxon>Bacteria</taxon>
        <taxon>Pseudomonadati</taxon>
        <taxon>Pseudomonadota</taxon>
        <taxon>Alphaproteobacteria</taxon>
        <taxon>Rhodospirillales</taxon>
        <taxon>Dongiaceae</taxon>
        <taxon>Dongia</taxon>
    </lineage>
</organism>
<dbReference type="Gene3D" id="2.60.120.10">
    <property type="entry name" value="Jelly Rolls"/>
    <property type="match status" value="1"/>
</dbReference>
<dbReference type="EMBL" id="JAXCLX010000001">
    <property type="protein sequence ID" value="MDY0871082.1"/>
    <property type="molecule type" value="Genomic_DNA"/>
</dbReference>
<dbReference type="RefSeq" id="WP_320499450.1">
    <property type="nucleotide sequence ID" value="NZ_JAXCLX010000001.1"/>
</dbReference>
<protein>
    <submittedName>
        <fullName evidence="1">Dimethylsulfonioproprionate lyase family protein</fullName>
    </submittedName>
</protein>
<keyword evidence="1" id="KW-0456">Lyase</keyword>